<dbReference type="GO" id="GO:0016020">
    <property type="term" value="C:membrane"/>
    <property type="evidence" value="ECO:0007669"/>
    <property type="project" value="UniProtKB-SubCell"/>
</dbReference>
<keyword evidence="6" id="KW-0915">Sodium</keyword>
<keyword evidence="5 12" id="KW-1133">Transmembrane helix</keyword>
<keyword evidence="9 11" id="KW-0739">Sodium transport</keyword>
<dbReference type="AlphaFoldDB" id="T1FDJ5"/>
<comment type="subcellular location">
    <subcellularLocation>
        <location evidence="1">Membrane</location>
        <topology evidence="1">Multi-pass membrane protein</topology>
    </subcellularLocation>
</comment>
<dbReference type="EnsemblMetazoa" id="HelroT178670">
    <property type="protein sequence ID" value="HelroP178670"/>
    <property type="gene ID" value="HelroG178670"/>
</dbReference>
<dbReference type="GeneID" id="20206894"/>
<evidence type="ECO:0000256" key="4">
    <source>
        <dbReference type="ARBA" id="ARBA00022692"/>
    </source>
</evidence>
<keyword evidence="15" id="KW-1185">Reference proteome</keyword>
<evidence type="ECO:0000256" key="7">
    <source>
        <dbReference type="ARBA" id="ARBA00023065"/>
    </source>
</evidence>
<evidence type="ECO:0000256" key="6">
    <source>
        <dbReference type="ARBA" id="ARBA00023053"/>
    </source>
</evidence>
<reference evidence="13 15" key="2">
    <citation type="journal article" date="2013" name="Nature">
        <title>Insights into bilaterian evolution from three spiralian genomes.</title>
        <authorList>
            <person name="Simakov O."/>
            <person name="Marletaz F."/>
            <person name="Cho S.J."/>
            <person name="Edsinger-Gonzales E."/>
            <person name="Havlak P."/>
            <person name="Hellsten U."/>
            <person name="Kuo D.H."/>
            <person name="Larsson T."/>
            <person name="Lv J."/>
            <person name="Arendt D."/>
            <person name="Savage R."/>
            <person name="Osoegawa K."/>
            <person name="de Jong P."/>
            <person name="Grimwood J."/>
            <person name="Chapman J.A."/>
            <person name="Shapiro H."/>
            <person name="Aerts A."/>
            <person name="Otillar R.P."/>
            <person name="Terry A.Y."/>
            <person name="Boore J.L."/>
            <person name="Grigoriev I.V."/>
            <person name="Lindberg D.R."/>
            <person name="Seaver E.C."/>
            <person name="Weisblat D.A."/>
            <person name="Putnam N.H."/>
            <person name="Rokhsar D.S."/>
        </authorList>
    </citation>
    <scope>NUCLEOTIDE SEQUENCE</scope>
</reference>
<dbReference type="InterPro" id="IPR001873">
    <property type="entry name" value="ENaC"/>
</dbReference>
<dbReference type="RefSeq" id="XP_009025010.1">
    <property type="nucleotide sequence ID" value="XM_009026762.1"/>
</dbReference>
<dbReference type="CTD" id="20206894"/>
<evidence type="ECO:0000256" key="12">
    <source>
        <dbReference type="SAM" id="Phobius"/>
    </source>
</evidence>
<evidence type="ECO:0000256" key="8">
    <source>
        <dbReference type="ARBA" id="ARBA00023136"/>
    </source>
</evidence>
<sequence length="258" mass="29275">MDKSSKRVNTIAYRQKDCGSLNSTNPNDIQAVVLNESSANKTFANLALVDENIAASDAAKSEDSNNTDINFIVEVSSPSSSSCDDKQLISVNRGKRMFIPLKKFKLSKLWRQHRYNVNDDGSDDLLLIEAELMKSVDELSIICNRSILNRVMWFIFMLLALSLATYQIKERIMYYLTYPTSTDFDIVFSDGILPQVTICNNNNFKRSSAETQDLIEYFRLSASPGRLEFLNNTEHTKIRKFLSPGLEQLIAIVKFLVT</sequence>
<evidence type="ECO:0000313" key="13">
    <source>
        <dbReference type="EMBL" id="ESN96870.1"/>
    </source>
</evidence>
<dbReference type="KEGG" id="hro:HELRODRAFT_178670"/>
<dbReference type="OrthoDB" id="6502088at2759"/>
<dbReference type="HOGENOM" id="CLU_1078818_0_0_1"/>
<evidence type="ECO:0000313" key="14">
    <source>
        <dbReference type="EnsemblMetazoa" id="HelroP178670"/>
    </source>
</evidence>
<reference evidence="14" key="3">
    <citation type="submission" date="2015-06" db="UniProtKB">
        <authorList>
            <consortium name="EnsemblMetazoa"/>
        </authorList>
    </citation>
    <scope>IDENTIFICATION</scope>
</reference>
<evidence type="ECO:0000256" key="1">
    <source>
        <dbReference type="ARBA" id="ARBA00004141"/>
    </source>
</evidence>
<comment type="similarity">
    <text evidence="11">Belongs to the amiloride-sensitive sodium channel (TC 1.A.6) family.</text>
</comment>
<dbReference type="EMBL" id="AMQM01006526">
    <property type="status" value="NOT_ANNOTATED_CDS"/>
    <property type="molecule type" value="Genomic_DNA"/>
</dbReference>
<keyword evidence="4 11" id="KW-0812">Transmembrane</keyword>
<dbReference type="GO" id="GO:0005272">
    <property type="term" value="F:sodium channel activity"/>
    <property type="evidence" value="ECO:0007669"/>
    <property type="project" value="UniProtKB-KW"/>
</dbReference>
<keyword evidence="3 11" id="KW-0894">Sodium channel</keyword>
<keyword evidence="7 11" id="KW-0406">Ion transport</keyword>
<evidence type="ECO:0000256" key="5">
    <source>
        <dbReference type="ARBA" id="ARBA00022989"/>
    </source>
</evidence>
<feature type="transmembrane region" description="Helical" evidence="12">
    <location>
        <begin position="151"/>
        <end position="168"/>
    </location>
</feature>
<proteinExistence type="inferred from homology"/>
<evidence type="ECO:0000256" key="2">
    <source>
        <dbReference type="ARBA" id="ARBA00022448"/>
    </source>
</evidence>
<dbReference type="Pfam" id="PF00858">
    <property type="entry name" value="ASC"/>
    <property type="match status" value="1"/>
</dbReference>
<evidence type="ECO:0000256" key="10">
    <source>
        <dbReference type="ARBA" id="ARBA00023303"/>
    </source>
</evidence>
<name>T1FDJ5_HELRO</name>
<dbReference type="PANTHER" id="PTHR11690:SF248">
    <property type="entry name" value="PICKPOCKET 17, ISOFORM A"/>
    <property type="match status" value="1"/>
</dbReference>
<organism evidence="14 15">
    <name type="scientific">Helobdella robusta</name>
    <name type="common">Californian leech</name>
    <dbReference type="NCBI Taxonomy" id="6412"/>
    <lineage>
        <taxon>Eukaryota</taxon>
        <taxon>Metazoa</taxon>
        <taxon>Spiralia</taxon>
        <taxon>Lophotrochozoa</taxon>
        <taxon>Annelida</taxon>
        <taxon>Clitellata</taxon>
        <taxon>Hirudinea</taxon>
        <taxon>Rhynchobdellida</taxon>
        <taxon>Glossiphoniidae</taxon>
        <taxon>Helobdella</taxon>
    </lineage>
</organism>
<evidence type="ECO:0000256" key="9">
    <source>
        <dbReference type="ARBA" id="ARBA00023201"/>
    </source>
</evidence>
<dbReference type="Proteomes" id="UP000015101">
    <property type="component" value="Unassembled WGS sequence"/>
</dbReference>
<accession>T1FDJ5</accession>
<evidence type="ECO:0000256" key="11">
    <source>
        <dbReference type="RuleBase" id="RU000679"/>
    </source>
</evidence>
<dbReference type="PANTHER" id="PTHR11690">
    <property type="entry name" value="AMILORIDE-SENSITIVE SODIUM CHANNEL-RELATED"/>
    <property type="match status" value="1"/>
</dbReference>
<evidence type="ECO:0000313" key="15">
    <source>
        <dbReference type="Proteomes" id="UP000015101"/>
    </source>
</evidence>
<evidence type="ECO:0000256" key="3">
    <source>
        <dbReference type="ARBA" id="ARBA00022461"/>
    </source>
</evidence>
<gene>
    <name evidence="14" type="primary">20206894</name>
    <name evidence="13" type="ORF">HELRODRAFT_178670</name>
</gene>
<keyword evidence="10 11" id="KW-0407">Ion channel</keyword>
<keyword evidence="2 11" id="KW-0813">Transport</keyword>
<dbReference type="InParanoid" id="T1FDJ5"/>
<protein>
    <submittedName>
        <fullName evidence="13 14">Uncharacterized protein</fullName>
    </submittedName>
</protein>
<keyword evidence="8 12" id="KW-0472">Membrane</keyword>
<reference evidence="15" key="1">
    <citation type="submission" date="2012-12" db="EMBL/GenBank/DDBJ databases">
        <authorList>
            <person name="Hellsten U."/>
            <person name="Grimwood J."/>
            <person name="Chapman J.A."/>
            <person name="Shapiro H."/>
            <person name="Aerts A."/>
            <person name="Otillar R.P."/>
            <person name="Terry A.Y."/>
            <person name="Boore J.L."/>
            <person name="Simakov O."/>
            <person name="Marletaz F."/>
            <person name="Cho S.-J."/>
            <person name="Edsinger-Gonzales E."/>
            <person name="Havlak P."/>
            <person name="Kuo D.-H."/>
            <person name="Larsson T."/>
            <person name="Lv J."/>
            <person name="Arendt D."/>
            <person name="Savage R."/>
            <person name="Osoegawa K."/>
            <person name="de Jong P."/>
            <person name="Lindberg D.R."/>
            <person name="Seaver E.C."/>
            <person name="Weisblat D.A."/>
            <person name="Putnam N.H."/>
            <person name="Grigoriev I.V."/>
            <person name="Rokhsar D.S."/>
        </authorList>
    </citation>
    <scope>NUCLEOTIDE SEQUENCE</scope>
</reference>
<dbReference type="EMBL" id="KB097487">
    <property type="protein sequence ID" value="ESN96870.1"/>
    <property type="molecule type" value="Genomic_DNA"/>
</dbReference>